<sequence length="255" mass="28421">MCLIIAAWKSHPKFPLIIAANRDEFFQRPSIPAHFWKDSPSVLGGRDMEKGGTWLGVNRHGHLAAVTNYRGGDLPANGRSRGELVARYLLSDTPCEVFLKQISKEQSLYNPFNLLLFDGEQLAFTADNNPQKKLLDPGIHVIGNSRIDADERKVDVARAAMARCLHKSPTPERLIELLGDSEPTLSSDDKREQALSAFFVDLREHGYGTRATTVVLFDTLGNIRFFEQPFDEQGKPGRAVDIAFNRFDLAAAENA</sequence>
<dbReference type="PANTHER" id="PTHR17985">
    <property type="entry name" value="SER/THR-RICH PROTEIN T10 IN DGCR REGION"/>
    <property type="match status" value="1"/>
</dbReference>
<gene>
    <name evidence="1" type="ORF">FHR99_002656</name>
</gene>
<organism evidence="1 2">
    <name type="scientific">Litorivivens lipolytica</name>
    <dbReference type="NCBI Taxonomy" id="1524264"/>
    <lineage>
        <taxon>Bacteria</taxon>
        <taxon>Pseudomonadati</taxon>
        <taxon>Pseudomonadota</taxon>
        <taxon>Gammaproteobacteria</taxon>
        <taxon>Litorivivens</taxon>
    </lineage>
</organism>
<accession>A0A7W4W6J9</accession>
<dbReference type="AlphaFoldDB" id="A0A7W4W6J9"/>
<evidence type="ECO:0000313" key="2">
    <source>
        <dbReference type="Proteomes" id="UP000537130"/>
    </source>
</evidence>
<protein>
    <submittedName>
        <fullName evidence="1">Uncharacterized protein with NRDE domain</fullName>
    </submittedName>
</protein>
<proteinExistence type="predicted"/>
<dbReference type="RefSeq" id="WP_183411169.1">
    <property type="nucleotide sequence ID" value="NZ_JACHWY010000003.1"/>
</dbReference>
<evidence type="ECO:0000313" key="1">
    <source>
        <dbReference type="EMBL" id="MBB3048382.1"/>
    </source>
</evidence>
<dbReference type="InterPro" id="IPR008551">
    <property type="entry name" value="TANGO2"/>
</dbReference>
<dbReference type="PANTHER" id="PTHR17985:SF8">
    <property type="entry name" value="TRANSPORT AND GOLGI ORGANIZATION PROTEIN 2 HOMOLOG"/>
    <property type="match status" value="1"/>
</dbReference>
<reference evidence="1 2" key="1">
    <citation type="submission" date="2020-08" db="EMBL/GenBank/DDBJ databases">
        <title>Genomic Encyclopedia of Type Strains, Phase III (KMG-III): the genomes of soil and plant-associated and newly described type strains.</title>
        <authorList>
            <person name="Whitman W."/>
        </authorList>
    </citation>
    <scope>NUCLEOTIDE SEQUENCE [LARGE SCALE GENOMIC DNA]</scope>
    <source>
        <strain evidence="1 2">CECT 8654</strain>
    </source>
</reference>
<dbReference type="Proteomes" id="UP000537130">
    <property type="component" value="Unassembled WGS sequence"/>
</dbReference>
<dbReference type="EMBL" id="JACHWY010000003">
    <property type="protein sequence ID" value="MBB3048382.1"/>
    <property type="molecule type" value="Genomic_DNA"/>
</dbReference>
<comment type="caution">
    <text evidence="1">The sequence shown here is derived from an EMBL/GenBank/DDBJ whole genome shotgun (WGS) entry which is preliminary data.</text>
</comment>
<keyword evidence="2" id="KW-1185">Reference proteome</keyword>
<name>A0A7W4W6J9_9GAMM</name>
<dbReference type="Pfam" id="PF05742">
    <property type="entry name" value="TANGO2"/>
    <property type="match status" value="1"/>
</dbReference>